<accession>A0A917U789</accession>
<dbReference type="InterPro" id="IPR025159">
    <property type="entry name" value="AbiEi_N"/>
</dbReference>
<reference evidence="3" key="2">
    <citation type="submission" date="2020-09" db="EMBL/GenBank/DDBJ databases">
        <authorList>
            <person name="Sun Q."/>
            <person name="Ohkuma M."/>
        </authorList>
    </citation>
    <scope>NUCLEOTIDE SEQUENCE</scope>
    <source>
        <strain evidence="3">JCM 19831</strain>
    </source>
</reference>
<dbReference type="Proteomes" id="UP000642070">
    <property type="component" value="Unassembled WGS sequence"/>
</dbReference>
<gene>
    <name evidence="3" type="ORF">GCM10007977_074990</name>
</gene>
<reference evidence="3" key="1">
    <citation type="journal article" date="2014" name="Int. J. Syst. Evol. Microbiol.">
        <title>Complete genome sequence of Corynebacterium casei LMG S-19264T (=DSM 44701T), isolated from a smear-ripened cheese.</title>
        <authorList>
            <consortium name="US DOE Joint Genome Institute (JGI-PGF)"/>
            <person name="Walter F."/>
            <person name="Albersmeier A."/>
            <person name="Kalinowski J."/>
            <person name="Ruckert C."/>
        </authorList>
    </citation>
    <scope>NUCLEOTIDE SEQUENCE</scope>
    <source>
        <strain evidence="3">JCM 19831</strain>
    </source>
</reference>
<protein>
    <recommendedName>
        <fullName evidence="2">AbiEi antitoxin N-terminal domain-containing protein</fullName>
    </recommendedName>
</protein>
<keyword evidence="4" id="KW-1185">Reference proteome</keyword>
<organism evidence="3 4">
    <name type="scientific">Dactylosporangium sucinum</name>
    <dbReference type="NCBI Taxonomy" id="1424081"/>
    <lineage>
        <taxon>Bacteria</taxon>
        <taxon>Bacillati</taxon>
        <taxon>Actinomycetota</taxon>
        <taxon>Actinomycetes</taxon>
        <taxon>Micromonosporales</taxon>
        <taxon>Micromonosporaceae</taxon>
        <taxon>Dactylosporangium</taxon>
    </lineage>
</organism>
<sequence>MDGDRRGVVSRADALRAGISDAVIRRRLASGRWQRVFPGTFVTFSGPVPRETYLDAVVLHAGAGAVLSHRTAAELHGLADEPAPLVHVTVPAGRRPRRAPGVAFHRSGRVERAAHPALRPPRTRVEDTVVDLADTAASLDEAIGWITRACGRRLTTVARLRAAFAERPRVRWRRRLQLLLSDEGDGCHSVLEARYLTDVERPHGLPIGLRQSPLAQGGASEYADVEYAGFGLVVELDGRLAHPDEERARDRRRDNGATEQGRRTLRYGWAEVVGDPCAVAVQVARVLRAAGWRGEPRSCGRSGCTAGPEAGAS</sequence>
<dbReference type="RefSeq" id="WP_190254785.1">
    <property type="nucleotide sequence ID" value="NZ_BMPI01000047.1"/>
</dbReference>
<dbReference type="EMBL" id="BMPI01000047">
    <property type="protein sequence ID" value="GGM62418.1"/>
    <property type="molecule type" value="Genomic_DNA"/>
</dbReference>
<dbReference type="Pfam" id="PF13338">
    <property type="entry name" value="AbiEi_4"/>
    <property type="match status" value="1"/>
</dbReference>
<evidence type="ECO:0000313" key="3">
    <source>
        <dbReference type="EMBL" id="GGM62418.1"/>
    </source>
</evidence>
<feature type="domain" description="AbiEi antitoxin N-terminal" evidence="2">
    <location>
        <begin position="4"/>
        <end position="41"/>
    </location>
</feature>
<feature type="region of interest" description="Disordered" evidence="1">
    <location>
        <begin position="294"/>
        <end position="313"/>
    </location>
</feature>
<dbReference type="AlphaFoldDB" id="A0A917U789"/>
<evidence type="ECO:0000259" key="2">
    <source>
        <dbReference type="Pfam" id="PF13338"/>
    </source>
</evidence>
<comment type="caution">
    <text evidence="3">The sequence shown here is derived from an EMBL/GenBank/DDBJ whole genome shotgun (WGS) entry which is preliminary data.</text>
</comment>
<evidence type="ECO:0000313" key="4">
    <source>
        <dbReference type="Proteomes" id="UP000642070"/>
    </source>
</evidence>
<name>A0A917U789_9ACTN</name>
<proteinExistence type="predicted"/>
<evidence type="ECO:0000256" key="1">
    <source>
        <dbReference type="SAM" id="MobiDB-lite"/>
    </source>
</evidence>